<sequence>MNDVRLNELGFTGFIHLNPEKRDGLIRKVWGGLYKGSLITFRIKLIDNNWELDSIDCDIIDDSLSALFSDNKNINRVLDFISEIPR</sequence>
<name>A0ABX6TNA5_9SPHI</name>
<evidence type="ECO:0000313" key="2">
    <source>
        <dbReference type="Proteomes" id="UP000516439"/>
    </source>
</evidence>
<proteinExistence type="predicted"/>
<organism evidence="1 2">
    <name type="scientific">Pedobacter riviphilus</name>
    <dbReference type="NCBI Taxonomy" id="2766984"/>
    <lineage>
        <taxon>Bacteria</taxon>
        <taxon>Pseudomonadati</taxon>
        <taxon>Bacteroidota</taxon>
        <taxon>Sphingobacteriia</taxon>
        <taxon>Sphingobacteriales</taxon>
        <taxon>Sphingobacteriaceae</taxon>
        <taxon>Pedobacter</taxon>
    </lineage>
</organism>
<dbReference type="EMBL" id="CP061171">
    <property type="protein sequence ID" value="QNR87014.1"/>
    <property type="molecule type" value="Genomic_DNA"/>
</dbReference>
<dbReference type="Proteomes" id="UP000516439">
    <property type="component" value="Chromosome"/>
</dbReference>
<evidence type="ECO:0000313" key="1">
    <source>
        <dbReference type="EMBL" id="QNR87014.1"/>
    </source>
</evidence>
<dbReference type="RefSeq" id="WP_190329032.1">
    <property type="nucleotide sequence ID" value="NZ_CP061171.1"/>
</dbReference>
<gene>
    <name evidence="1" type="ORF">H9N25_11830</name>
</gene>
<reference evidence="1 2" key="1">
    <citation type="submission" date="2020-09" db="EMBL/GenBank/DDBJ databases">
        <title>Pedobacter sp. SW-16 isolated from soil near Yeocheon.</title>
        <authorList>
            <person name="Im H.S."/>
            <person name="Joung Y."/>
            <person name="Lee S.-S."/>
        </authorList>
    </citation>
    <scope>NUCLEOTIDE SEQUENCE [LARGE SCALE GENOMIC DNA]</scope>
    <source>
        <strain evidence="1 2">SW-16</strain>
    </source>
</reference>
<keyword evidence="2" id="KW-1185">Reference proteome</keyword>
<accession>A0ABX6TNA5</accession>
<protein>
    <submittedName>
        <fullName evidence="1">Uncharacterized protein</fullName>
    </submittedName>
</protein>